<gene>
    <name evidence="6" type="ORF">ANBU17_05320</name>
</gene>
<dbReference type="InterPro" id="IPR027417">
    <property type="entry name" value="P-loop_NTPase"/>
</dbReference>
<evidence type="ECO:0000256" key="1">
    <source>
        <dbReference type="ARBA" id="ARBA00005417"/>
    </source>
</evidence>
<evidence type="ECO:0000313" key="6">
    <source>
        <dbReference type="EMBL" id="GFO84185.1"/>
    </source>
</evidence>
<dbReference type="GO" id="GO:0016887">
    <property type="term" value="F:ATP hydrolysis activity"/>
    <property type="evidence" value="ECO:0007669"/>
    <property type="project" value="InterPro"/>
</dbReference>
<keyword evidence="3" id="KW-0547">Nucleotide-binding</keyword>
<sequence>MNPVVTIKDLDKQYGNHKVLNRLNLQIYQGEIFGILGMNGAGKTTLLECMEGLRDYDSGIIEIQGTIGIQLQSASLPSYIKGKEAVSLIAGWRKIGKDNEILREMGICELEEKIYHEMSTGQKRRLHLALALIGNPDLIFLDEPAAGLDVEGQILLHQQIRQLKQRGKTILLASHDMREVEDLCDRIMVLYQGNVLFCGTVEELSRKTGACYQIQITTAEGIKKYEAKDIEGSVLKILEDCKKRQLKIQDMQISRGSLEQHFMELMKGEEK</sequence>
<dbReference type="InterPro" id="IPR050763">
    <property type="entry name" value="ABC_transporter_ATP-binding"/>
</dbReference>
<feature type="domain" description="ABC transporter" evidence="5">
    <location>
        <begin position="5"/>
        <end position="217"/>
    </location>
</feature>
<keyword evidence="2" id="KW-0813">Transport</keyword>
<dbReference type="Proteomes" id="UP000613208">
    <property type="component" value="Unassembled WGS sequence"/>
</dbReference>
<dbReference type="CDD" id="cd03230">
    <property type="entry name" value="ABC_DR_subfamily_A"/>
    <property type="match status" value="1"/>
</dbReference>
<evidence type="ECO:0000313" key="7">
    <source>
        <dbReference type="Proteomes" id="UP000613208"/>
    </source>
</evidence>
<dbReference type="GO" id="GO:0005524">
    <property type="term" value="F:ATP binding"/>
    <property type="evidence" value="ECO:0007669"/>
    <property type="project" value="UniProtKB-KW"/>
</dbReference>
<dbReference type="AlphaFoldDB" id="A0A916Q7R0"/>
<evidence type="ECO:0000259" key="5">
    <source>
        <dbReference type="PROSITE" id="PS50893"/>
    </source>
</evidence>
<dbReference type="PANTHER" id="PTHR42711">
    <property type="entry name" value="ABC TRANSPORTER ATP-BINDING PROTEIN"/>
    <property type="match status" value="1"/>
</dbReference>
<keyword evidence="7" id="KW-1185">Reference proteome</keyword>
<dbReference type="SUPFAM" id="SSF52540">
    <property type="entry name" value="P-loop containing nucleoside triphosphate hydrolases"/>
    <property type="match status" value="1"/>
</dbReference>
<dbReference type="SMART" id="SM00382">
    <property type="entry name" value="AAA"/>
    <property type="match status" value="1"/>
</dbReference>
<dbReference type="PROSITE" id="PS50893">
    <property type="entry name" value="ABC_TRANSPORTER_2"/>
    <property type="match status" value="1"/>
</dbReference>
<name>A0A916Q7R0_9FIRM</name>
<evidence type="ECO:0000256" key="4">
    <source>
        <dbReference type="ARBA" id="ARBA00022840"/>
    </source>
</evidence>
<comment type="similarity">
    <text evidence="1">Belongs to the ABC transporter superfamily.</text>
</comment>
<proteinExistence type="inferred from homology"/>
<organism evidence="6 7">
    <name type="scientific">Anaerostipes butyraticus</name>
    <dbReference type="NCBI Taxonomy" id="645466"/>
    <lineage>
        <taxon>Bacteria</taxon>
        <taxon>Bacillati</taxon>
        <taxon>Bacillota</taxon>
        <taxon>Clostridia</taxon>
        <taxon>Lachnospirales</taxon>
        <taxon>Lachnospiraceae</taxon>
        <taxon>Anaerostipes</taxon>
    </lineage>
</organism>
<dbReference type="Gene3D" id="3.40.50.300">
    <property type="entry name" value="P-loop containing nucleotide triphosphate hydrolases"/>
    <property type="match status" value="1"/>
</dbReference>
<reference evidence="6" key="1">
    <citation type="submission" date="2020-06" db="EMBL/GenBank/DDBJ databases">
        <title>Characterization of fructooligosaccharide metabolism and fructooligosaccharide-degrading enzymes in human commensal butyrate producers.</title>
        <authorList>
            <person name="Tanno H."/>
            <person name="Fujii T."/>
            <person name="Hirano K."/>
            <person name="Maeno S."/>
            <person name="Tonozuka T."/>
            <person name="Sakamoto M."/>
            <person name="Ohkuma M."/>
            <person name="Tochio T."/>
            <person name="Endo A."/>
        </authorList>
    </citation>
    <scope>NUCLEOTIDE SEQUENCE</scope>
    <source>
        <strain evidence="6">JCM 17466</strain>
    </source>
</reference>
<dbReference type="InterPro" id="IPR003439">
    <property type="entry name" value="ABC_transporter-like_ATP-bd"/>
</dbReference>
<keyword evidence="4 6" id="KW-0067">ATP-binding</keyword>
<dbReference type="Pfam" id="PF00005">
    <property type="entry name" value="ABC_tran"/>
    <property type="match status" value="1"/>
</dbReference>
<evidence type="ECO:0000256" key="2">
    <source>
        <dbReference type="ARBA" id="ARBA00022448"/>
    </source>
</evidence>
<evidence type="ECO:0000256" key="3">
    <source>
        <dbReference type="ARBA" id="ARBA00022741"/>
    </source>
</evidence>
<protein>
    <submittedName>
        <fullName evidence="6">ABC transporter ATP-binding protein</fullName>
    </submittedName>
</protein>
<dbReference type="RefSeq" id="WP_201309920.1">
    <property type="nucleotide sequence ID" value="NZ_BLYI01000009.1"/>
</dbReference>
<accession>A0A916Q7R0</accession>
<dbReference type="InterPro" id="IPR003593">
    <property type="entry name" value="AAA+_ATPase"/>
</dbReference>
<dbReference type="EMBL" id="BLYI01000009">
    <property type="protein sequence ID" value="GFO84185.1"/>
    <property type="molecule type" value="Genomic_DNA"/>
</dbReference>
<comment type="caution">
    <text evidence="6">The sequence shown here is derived from an EMBL/GenBank/DDBJ whole genome shotgun (WGS) entry which is preliminary data.</text>
</comment>
<dbReference type="PANTHER" id="PTHR42711:SF5">
    <property type="entry name" value="ABC TRANSPORTER ATP-BINDING PROTEIN NATA"/>
    <property type="match status" value="1"/>
</dbReference>